<dbReference type="Proteomes" id="UP000265520">
    <property type="component" value="Unassembled WGS sequence"/>
</dbReference>
<evidence type="ECO:0000313" key="2">
    <source>
        <dbReference type="Proteomes" id="UP000265520"/>
    </source>
</evidence>
<name>A0A392M8R2_9FABA</name>
<proteinExistence type="predicted"/>
<gene>
    <name evidence="1" type="ORF">A2U01_0004358</name>
</gene>
<reference evidence="1 2" key="1">
    <citation type="journal article" date="2018" name="Front. Plant Sci.">
        <title>Red Clover (Trifolium pratense) and Zigzag Clover (T. medium) - A Picture of Genomic Similarities and Differences.</title>
        <authorList>
            <person name="Dluhosova J."/>
            <person name="Istvanek J."/>
            <person name="Nedelnik J."/>
            <person name="Repkova J."/>
        </authorList>
    </citation>
    <scope>NUCLEOTIDE SEQUENCE [LARGE SCALE GENOMIC DNA]</scope>
    <source>
        <strain evidence="2">cv. 10/8</strain>
        <tissue evidence="1">Leaf</tissue>
    </source>
</reference>
<dbReference type="PANTHER" id="PTHR33116">
    <property type="entry name" value="REVERSE TRANSCRIPTASE ZINC-BINDING DOMAIN-CONTAINING PROTEIN-RELATED-RELATED"/>
    <property type="match status" value="1"/>
</dbReference>
<dbReference type="AlphaFoldDB" id="A0A392M8R2"/>
<dbReference type="EMBL" id="LXQA010005345">
    <property type="protein sequence ID" value="MCH83533.1"/>
    <property type="molecule type" value="Genomic_DNA"/>
</dbReference>
<sequence>SVMTNVKWNGARTEYFKPRRGIRQVSEGKWTGIKAGRNGPMVSHLMFADDLLLFGEASERQMRSIMDTLNTFCNMSGQEVSQEKTSILFSKNVERGLRVKLLQISGFKETNDFGKYLGVPLVGRTPKRSDYQYILDQVSSKLSAWKATQLSFAGRVTLAKSVIEAVPIYPMMSSKIPKACLDDIQRIQRQFIWGDTEQKRRYHAISWDKITVPKWLGGLGIRKLERMNQACLLKLNWKLQTDSNEY</sequence>
<protein>
    <submittedName>
        <fullName evidence="1">Putative ribonuclease H protein</fullName>
    </submittedName>
</protein>
<comment type="caution">
    <text evidence="1">The sequence shown here is derived from an EMBL/GenBank/DDBJ whole genome shotgun (WGS) entry which is preliminary data.</text>
</comment>
<organism evidence="1 2">
    <name type="scientific">Trifolium medium</name>
    <dbReference type="NCBI Taxonomy" id="97028"/>
    <lineage>
        <taxon>Eukaryota</taxon>
        <taxon>Viridiplantae</taxon>
        <taxon>Streptophyta</taxon>
        <taxon>Embryophyta</taxon>
        <taxon>Tracheophyta</taxon>
        <taxon>Spermatophyta</taxon>
        <taxon>Magnoliopsida</taxon>
        <taxon>eudicotyledons</taxon>
        <taxon>Gunneridae</taxon>
        <taxon>Pentapetalae</taxon>
        <taxon>rosids</taxon>
        <taxon>fabids</taxon>
        <taxon>Fabales</taxon>
        <taxon>Fabaceae</taxon>
        <taxon>Papilionoideae</taxon>
        <taxon>50 kb inversion clade</taxon>
        <taxon>NPAAA clade</taxon>
        <taxon>Hologalegina</taxon>
        <taxon>IRL clade</taxon>
        <taxon>Trifolieae</taxon>
        <taxon>Trifolium</taxon>
    </lineage>
</organism>
<feature type="non-terminal residue" evidence="1">
    <location>
        <position position="1"/>
    </location>
</feature>
<keyword evidence="2" id="KW-1185">Reference proteome</keyword>
<accession>A0A392M8R2</accession>
<evidence type="ECO:0000313" key="1">
    <source>
        <dbReference type="EMBL" id="MCH83533.1"/>
    </source>
</evidence>
<dbReference type="PANTHER" id="PTHR33116:SF70">
    <property type="entry name" value="NON-LTR RETROELEMENT REVERSE TRANSCRIPTASE-LIKE PROTEIN"/>
    <property type="match status" value="1"/>
</dbReference>